<dbReference type="InterPro" id="IPR016181">
    <property type="entry name" value="Acyl_CoA_acyltransferase"/>
</dbReference>
<dbReference type="EnsemblFungi" id="EJT70141">
    <property type="protein sequence ID" value="EJT70141"/>
    <property type="gene ID" value="GGTG_12314"/>
</dbReference>
<reference evidence="2" key="3">
    <citation type="submission" date="2010-09" db="EMBL/GenBank/DDBJ databases">
        <title>Annotation of Gaeumannomyces graminis var. tritici R3-111a-1.</title>
        <authorList>
            <consortium name="The Broad Institute Genome Sequencing Platform"/>
            <person name="Ma L.-J."/>
            <person name="Dead R."/>
            <person name="Young S.K."/>
            <person name="Zeng Q."/>
            <person name="Gargeya S."/>
            <person name="Fitzgerald M."/>
            <person name="Haas B."/>
            <person name="Abouelleil A."/>
            <person name="Alvarado L."/>
            <person name="Arachchi H.M."/>
            <person name="Berlin A."/>
            <person name="Brown A."/>
            <person name="Chapman S.B."/>
            <person name="Chen Z."/>
            <person name="Dunbar C."/>
            <person name="Freedman E."/>
            <person name="Gearin G."/>
            <person name="Gellesch M."/>
            <person name="Goldberg J."/>
            <person name="Griggs A."/>
            <person name="Gujja S."/>
            <person name="Heiman D."/>
            <person name="Howarth C."/>
            <person name="Larson L."/>
            <person name="Lui A."/>
            <person name="MacDonald P.J.P."/>
            <person name="Mehta T."/>
            <person name="Montmayeur A."/>
            <person name="Murphy C."/>
            <person name="Neiman D."/>
            <person name="Pearson M."/>
            <person name="Priest M."/>
            <person name="Roberts A."/>
            <person name="Saif S."/>
            <person name="Shea T."/>
            <person name="Shenoy N."/>
            <person name="Sisk P."/>
            <person name="Stolte C."/>
            <person name="Sykes S."/>
            <person name="Yandava C."/>
            <person name="Wortman J."/>
            <person name="Nusbaum C."/>
            <person name="Birren B."/>
        </authorList>
    </citation>
    <scope>NUCLEOTIDE SEQUENCE</scope>
    <source>
        <strain evidence="2">R3-111a-1</strain>
    </source>
</reference>
<dbReference type="OrthoDB" id="10017208at2759"/>
<reference evidence="4" key="1">
    <citation type="submission" date="2010-07" db="EMBL/GenBank/DDBJ databases">
        <title>The genome sequence of Gaeumannomyces graminis var. tritici strain R3-111a-1.</title>
        <authorList>
            <consortium name="The Broad Institute Genome Sequencing Platform"/>
            <person name="Ma L.-J."/>
            <person name="Dead R."/>
            <person name="Young S."/>
            <person name="Zeng Q."/>
            <person name="Koehrsen M."/>
            <person name="Alvarado L."/>
            <person name="Berlin A."/>
            <person name="Chapman S.B."/>
            <person name="Chen Z."/>
            <person name="Freedman E."/>
            <person name="Gellesch M."/>
            <person name="Goldberg J."/>
            <person name="Griggs A."/>
            <person name="Gujja S."/>
            <person name="Heilman E.R."/>
            <person name="Heiman D."/>
            <person name="Hepburn T."/>
            <person name="Howarth C."/>
            <person name="Jen D."/>
            <person name="Larson L."/>
            <person name="Mehta T."/>
            <person name="Neiman D."/>
            <person name="Pearson M."/>
            <person name="Roberts A."/>
            <person name="Saif S."/>
            <person name="Shea T."/>
            <person name="Shenoy N."/>
            <person name="Sisk P."/>
            <person name="Stolte C."/>
            <person name="Sykes S."/>
            <person name="Walk T."/>
            <person name="White J."/>
            <person name="Yandava C."/>
            <person name="Haas B."/>
            <person name="Nusbaum C."/>
            <person name="Birren B."/>
        </authorList>
    </citation>
    <scope>NUCLEOTIDE SEQUENCE [LARGE SCALE GENOMIC DNA]</scope>
    <source>
        <strain evidence="4">R3-111a-1</strain>
    </source>
</reference>
<dbReference type="AlphaFoldDB" id="J3PFN9"/>
<dbReference type="InterPro" id="IPR052523">
    <property type="entry name" value="Trichothecene_AcTrans"/>
</dbReference>
<keyword evidence="4" id="KW-1185">Reference proteome</keyword>
<dbReference type="GO" id="GO:0016747">
    <property type="term" value="F:acyltransferase activity, transferring groups other than amino-acyl groups"/>
    <property type="evidence" value="ECO:0007669"/>
    <property type="project" value="InterPro"/>
</dbReference>
<dbReference type="HOGENOM" id="CLU_1180292_0_0_1"/>
<gene>
    <name evidence="3" type="primary">20352772</name>
    <name evidence="2" type="ORF">GGTG_12314</name>
</gene>
<dbReference type="CDD" id="cd04301">
    <property type="entry name" value="NAT_SF"/>
    <property type="match status" value="1"/>
</dbReference>
<dbReference type="RefSeq" id="XP_009228475.1">
    <property type="nucleotide sequence ID" value="XM_009230211.1"/>
</dbReference>
<evidence type="ECO:0000313" key="2">
    <source>
        <dbReference type="EMBL" id="EJT70141.1"/>
    </source>
</evidence>
<dbReference type="Pfam" id="PF00583">
    <property type="entry name" value="Acetyltransf_1"/>
    <property type="match status" value="1"/>
</dbReference>
<dbReference type="SUPFAM" id="SSF55729">
    <property type="entry name" value="Acyl-CoA N-acyltransferases (Nat)"/>
    <property type="match status" value="1"/>
</dbReference>
<evidence type="ECO:0000259" key="1">
    <source>
        <dbReference type="PROSITE" id="PS51186"/>
    </source>
</evidence>
<sequence>MAAQYILRRQTLEDLESTGQVAKAAFVMSPLTGAIWHRATEEEKRTLMDDWFLGRSRVEFDTPGIHRLVVVCRDDESGSEEIAGVACWRQPLTEVDPGAGKTEEQKAAETAAQRATWPACVDTSVMDANGAELGALVERGLGGEAKAMWTATVVAVHPKHQRKGVATTLLRWGLAEADKTGTDTFIIASDVGRKAYMSVGFEDVCELKGIIGEAILMIRKSPVRKDT</sequence>
<dbReference type="STRING" id="644352.J3PFN9"/>
<dbReference type="Gene3D" id="3.40.630.30">
    <property type="match status" value="1"/>
</dbReference>
<reference evidence="3" key="4">
    <citation type="journal article" date="2015" name="G3 (Bethesda)">
        <title>Genome sequences of three phytopathogenic species of the Magnaporthaceae family of fungi.</title>
        <authorList>
            <person name="Okagaki L.H."/>
            <person name="Nunes C.C."/>
            <person name="Sailsbery J."/>
            <person name="Clay B."/>
            <person name="Brown D."/>
            <person name="John T."/>
            <person name="Oh Y."/>
            <person name="Young N."/>
            <person name="Fitzgerald M."/>
            <person name="Haas B.J."/>
            <person name="Zeng Q."/>
            <person name="Young S."/>
            <person name="Adiconis X."/>
            <person name="Fan L."/>
            <person name="Levin J.Z."/>
            <person name="Mitchell T.K."/>
            <person name="Okubara P.A."/>
            <person name="Farman M.L."/>
            <person name="Kohn L.M."/>
            <person name="Birren B."/>
            <person name="Ma L.-J."/>
            <person name="Dean R.A."/>
        </authorList>
    </citation>
    <scope>NUCLEOTIDE SEQUENCE</scope>
    <source>
        <strain evidence="3">R3-111a-1</strain>
    </source>
</reference>
<proteinExistence type="predicted"/>
<dbReference type="Proteomes" id="UP000006039">
    <property type="component" value="Unassembled WGS sequence"/>
</dbReference>
<reference evidence="3" key="5">
    <citation type="submission" date="2018-04" db="UniProtKB">
        <authorList>
            <consortium name="EnsemblFungi"/>
        </authorList>
    </citation>
    <scope>IDENTIFICATION</scope>
    <source>
        <strain evidence="3">R3-111a-1</strain>
    </source>
</reference>
<protein>
    <recommendedName>
        <fullName evidence="1">N-acetyltransferase domain-containing protein</fullName>
    </recommendedName>
</protein>
<dbReference type="PANTHER" id="PTHR42791:SF2">
    <property type="entry name" value="N-ACETYLTRANSFERASE DOMAIN-CONTAINING PROTEIN"/>
    <property type="match status" value="1"/>
</dbReference>
<evidence type="ECO:0000313" key="4">
    <source>
        <dbReference type="Proteomes" id="UP000006039"/>
    </source>
</evidence>
<evidence type="ECO:0000313" key="3">
    <source>
        <dbReference type="EnsemblFungi" id="EJT70141"/>
    </source>
</evidence>
<organism evidence="2">
    <name type="scientific">Gaeumannomyces tritici (strain R3-111a-1)</name>
    <name type="common">Wheat and barley take-all root rot fungus</name>
    <name type="synonym">Gaeumannomyces graminis var. tritici</name>
    <dbReference type="NCBI Taxonomy" id="644352"/>
    <lineage>
        <taxon>Eukaryota</taxon>
        <taxon>Fungi</taxon>
        <taxon>Dikarya</taxon>
        <taxon>Ascomycota</taxon>
        <taxon>Pezizomycotina</taxon>
        <taxon>Sordariomycetes</taxon>
        <taxon>Sordariomycetidae</taxon>
        <taxon>Magnaporthales</taxon>
        <taxon>Magnaporthaceae</taxon>
        <taxon>Gaeumannomyces</taxon>
    </lineage>
</organism>
<dbReference type="PANTHER" id="PTHR42791">
    <property type="entry name" value="GNAT FAMILY ACETYLTRANSFERASE"/>
    <property type="match status" value="1"/>
</dbReference>
<feature type="domain" description="N-acetyltransferase" evidence="1">
    <location>
        <begin position="80"/>
        <end position="222"/>
    </location>
</feature>
<dbReference type="PROSITE" id="PS51186">
    <property type="entry name" value="GNAT"/>
    <property type="match status" value="1"/>
</dbReference>
<name>J3PFN9_GAET3</name>
<reference evidence="2" key="2">
    <citation type="submission" date="2010-07" db="EMBL/GenBank/DDBJ databases">
        <authorList>
            <consortium name="The Broad Institute Genome Sequencing Platform"/>
            <consortium name="Broad Institute Genome Sequencing Center for Infectious Disease"/>
            <person name="Ma L.-J."/>
            <person name="Dead R."/>
            <person name="Young S."/>
            <person name="Zeng Q."/>
            <person name="Koehrsen M."/>
            <person name="Alvarado L."/>
            <person name="Berlin A."/>
            <person name="Chapman S.B."/>
            <person name="Chen Z."/>
            <person name="Freedman E."/>
            <person name="Gellesch M."/>
            <person name="Goldberg J."/>
            <person name="Griggs A."/>
            <person name="Gujja S."/>
            <person name="Heilman E.R."/>
            <person name="Heiman D."/>
            <person name="Hepburn T."/>
            <person name="Howarth C."/>
            <person name="Jen D."/>
            <person name="Larson L."/>
            <person name="Mehta T."/>
            <person name="Neiman D."/>
            <person name="Pearson M."/>
            <person name="Roberts A."/>
            <person name="Saif S."/>
            <person name="Shea T."/>
            <person name="Shenoy N."/>
            <person name="Sisk P."/>
            <person name="Stolte C."/>
            <person name="Sykes S."/>
            <person name="Walk T."/>
            <person name="White J."/>
            <person name="Yandava C."/>
            <person name="Haas B."/>
            <person name="Nusbaum C."/>
            <person name="Birren B."/>
        </authorList>
    </citation>
    <scope>NUCLEOTIDE SEQUENCE</scope>
    <source>
        <strain evidence="2">R3-111a-1</strain>
    </source>
</reference>
<dbReference type="eggNOG" id="ENOG502RNCH">
    <property type="taxonomic scope" value="Eukaryota"/>
</dbReference>
<accession>J3PFN9</accession>
<dbReference type="EMBL" id="GL385402">
    <property type="protein sequence ID" value="EJT70141.1"/>
    <property type="molecule type" value="Genomic_DNA"/>
</dbReference>
<dbReference type="GeneID" id="20352772"/>
<dbReference type="VEuPathDB" id="FungiDB:GGTG_12314"/>
<dbReference type="InterPro" id="IPR000182">
    <property type="entry name" value="GNAT_dom"/>
</dbReference>